<evidence type="ECO:0000313" key="2">
    <source>
        <dbReference type="EMBL" id="KIH70945.1"/>
    </source>
</evidence>
<keyword evidence="1" id="KW-0812">Transmembrane</keyword>
<sequence length="292" mass="34456">MKNFFLYFTFGFMASLTVTLGFLLNDNNDSLLDESIVSAGAFLMLIFATILQLHELSAQRDDLKLTRKEMRQHSKEFNKANDLTTETLNQTKFFELLRLKEEYSNVILSSKNNLFNDFNTDYKKILHDEICDVVIKEMNLETRQKIIEDNNLKNKYTKQRVINMSPQNEQDFYNEKIFELFSSINIDLFLSEILLKYNVLDTDAFSKVYISAKSNAHRTHIGKRFEKVNTDILKPYFKHKTIIELIDENENLISLYNSQLHIEEKEAYKILDDSLELDDTYFRNNLTNKNID</sequence>
<reference evidence="2 4" key="1">
    <citation type="submission" date="2015-01" db="EMBL/GenBank/DDBJ databases">
        <title>Genome sequences of high lactate-tolerant strain Salinicoccus roseus W12 with industrial interest.</title>
        <authorList>
            <person name="Wang H."/>
            <person name="Yu B."/>
        </authorList>
    </citation>
    <scope>NUCLEOTIDE SEQUENCE [LARGE SCALE GENOMIC DNA]</scope>
    <source>
        <strain evidence="2 4">W12</strain>
    </source>
</reference>
<reference evidence="3" key="2">
    <citation type="submission" date="2020-04" db="EMBL/GenBank/DDBJ databases">
        <authorList>
            <person name="Tanveer F."/>
            <person name="Xie Y."/>
            <person name="Shinwari Z.K."/>
        </authorList>
    </citation>
    <scope>NUCLEOTIDE SEQUENCE</scope>
    <source>
        <strain evidence="3">MOSEL-ME25</strain>
    </source>
</reference>
<evidence type="ECO:0000313" key="3">
    <source>
        <dbReference type="EMBL" id="MDB0580170.1"/>
    </source>
</evidence>
<keyword evidence="1" id="KW-1133">Transmembrane helix</keyword>
<proteinExistence type="predicted"/>
<dbReference type="RefSeq" id="WP_040105546.1">
    <property type="nucleotide sequence ID" value="NZ_JABEVU030000001.1"/>
</dbReference>
<dbReference type="Proteomes" id="UP000527860">
    <property type="component" value="Unassembled WGS sequence"/>
</dbReference>
<organism evidence="2 4">
    <name type="scientific">Salinicoccus roseus</name>
    <dbReference type="NCBI Taxonomy" id="45670"/>
    <lineage>
        <taxon>Bacteria</taxon>
        <taxon>Bacillati</taxon>
        <taxon>Bacillota</taxon>
        <taxon>Bacilli</taxon>
        <taxon>Bacillales</taxon>
        <taxon>Staphylococcaceae</taxon>
        <taxon>Salinicoccus</taxon>
    </lineage>
</organism>
<evidence type="ECO:0008006" key="6">
    <source>
        <dbReference type="Google" id="ProtNLM"/>
    </source>
</evidence>
<comment type="caution">
    <text evidence="2">The sequence shown here is derived from an EMBL/GenBank/DDBJ whole genome shotgun (WGS) entry which is preliminary data.</text>
</comment>
<protein>
    <recommendedName>
        <fullName evidence="6">Phage abortive infection protein</fullName>
    </recommendedName>
</protein>
<keyword evidence="1" id="KW-0472">Membrane</keyword>
<evidence type="ECO:0000313" key="4">
    <source>
        <dbReference type="Proteomes" id="UP000031546"/>
    </source>
</evidence>
<accession>A0A0C2HB36</accession>
<dbReference type="GeneID" id="77844933"/>
<feature type="transmembrane region" description="Helical" evidence="1">
    <location>
        <begin position="5"/>
        <end position="24"/>
    </location>
</feature>
<dbReference type="OrthoDB" id="10020710at2"/>
<name>A0A0C2HB36_9STAP</name>
<dbReference type="EMBL" id="JXII01000004">
    <property type="protein sequence ID" value="KIH70945.1"/>
    <property type="molecule type" value="Genomic_DNA"/>
</dbReference>
<feature type="transmembrane region" description="Helical" evidence="1">
    <location>
        <begin position="36"/>
        <end position="54"/>
    </location>
</feature>
<keyword evidence="5" id="KW-1185">Reference proteome</keyword>
<evidence type="ECO:0000256" key="1">
    <source>
        <dbReference type="SAM" id="Phobius"/>
    </source>
</evidence>
<reference evidence="3" key="3">
    <citation type="submission" date="2022-12" db="EMBL/GenBank/DDBJ databases">
        <title>Genome analysis and biological profiling of marine Salinicoccus roseus MOSEL-ME25.</title>
        <authorList>
            <person name="Mirza F.T."/>
            <person name="Xie Y."/>
            <person name="Shinwari Z.K."/>
        </authorList>
    </citation>
    <scope>NUCLEOTIDE SEQUENCE</scope>
    <source>
        <strain evidence="3">MOSEL-ME25</strain>
    </source>
</reference>
<dbReference type="EMBL" id="JABEVU030000001">
    <property type="protein sequence ID" value="MDB0580170.1"/>
    <property type="molecule type" value="Genomic_DNA"/>
</dbReference>
<evidence type="ECO:0000313" key="5">
    <source>
        <dbReference type="Proteomes" id="UP000527860"/>
    </source>
</evidence>
<dbReference type="AlphaFoldDB" id="A0A0C2HB36"/>
<dbReference type="Proteomes" id="UP000031546">
    <property type="component" value="Unassembled WGS sequence"/>
</dbReference>
<gene>
    <name evidence="3" type="ORF">F7P68_0006485</name>
    <name evidence="2" type="ORF">SN16_05145</name>
</gene>